<dbReference type="OrthoDB" id="9803892at2"/>
<feature type="domain" description="NAD(P)-binding" evidence="1">
    <location>
        <begin position="7"/>
        <end position="210"/>
    </location>
</feature>
<organism evidence="2 3">
    <name type="scientific">Allochromatium warmingii</name>
    <name type="common">Chromatium warmingii</name>
    <dbReference type="NCBI Taxonomy" id="61595"/>
    <lineage>
        <taxon>Bacteria</taxon>
        <taxon>Pseudomonadati</taxon>
        <taxon>Pseudomonadota</taxon>
        <taxon>Gammaproteobacteria</taxon>
        <taxon>Chromatiales</taxon>
        <taxon>Chromatiaceae</taxon>
        <taxon>Allochromatium</taxon>
    </lineage>
</organism>
<dbReference type="EMBL" id="FNOW01000033">
    <property type="protein sequence ID" value="SDY14802.1"/>
    <property type="molecule type" value="Genomic_DNA"/>
</dbReference>
<reference evidence="3" key="1">
    <citation type="submission" date="2016-10" db="EMBL/GenBank/DDBJ databases">
        <authorList>
            <person name="Varghese N."/>
            <person name="Submissions S."/>
        </authorList>
    </citation>
    <scope>NUCLEOTIDE SEQUENCE [LARGE SCALE GENOMIC DNA]</scope>
    <source>
        <strain evidence="3">DSM 173</strain>
    </source>
</reference>
<protein>
    <submittedName>
        <fullName evidence="2">Putative NADH-flavin reductase</fullName>
    </submittedName>
</protein>
<dbReference type="SUPFAM" id="SSF51735">
    <property type="entry name" value="NAD(P)-binding Rossmann-fold domains"/>
    <property type="match status" value="1"/>
</dbReference>
<proteinExistence type="predicted"/>
<gene>
    <name evidence="2" type="ORF">SAMN05421644_13320</name>
</gene>
<dbReference type="Proteomes" id="UP000198672">
    <property type="component" value="Unassembled WGS sequence"/>
</dbReference>
<dbReference type="Pfam" id="PF13460">
    <property type="entry name" value="NAD_binding_10"/>
    <property type="match status" value="1"/>
</dbReference>
<name>A0A1H3HH59_ALLWA</name>
<evidence type="ECO:0000313" key="2">
    <source>
        <dbReference type="EMBL" id="SDY14802.1"/>
    </source>
</evidence>
<dbReference type="AlphaFoldDB" id="A0A1H3HH59"/>
<dbReference type="InterPro" id="IPR036291">
    <property type="entry name" value="NAD(P)-bd_dom_sf"/>
</dbReference>
<keyword evidence="3" id="KW-1185">Reference proteome</keyword>
<dbReference type="Gene3D" id="3.40.50.720">
    <property type="entry name" value="NAD(P)-binding Rossmann-like Domain"/>
    <property type="match status" value="1"/>
</dbReference>
<dbReference type="PANTHER" id="PTHR15020:SF50">
    <property type="entry name" value="UPF0659 PROTEIN YMR090W"/>
    <property type="match status" value="1"/>
</dbReference>
<evidence type="ECO:0000259" key="1">
    <source>
        <dbReference type="Pfam" id="PF13460"/>
    </source>
</evidence>
<evidence type="ECO:0000313" key="3">
    <source>
        <dbReference type="Proteomes" id="UP000198672"/>
    </source>
</evidence>
<sequence length="236" mass="25077">MKVVVFGATGKAGRTIALNLLAAGHDVTAFARDPAHFSARTYPGLRLLQGDALNAADVAAAVAGQDAVVVSLGDSTNPVVLKFGARFGVKRSTVPNICELGTQNIISAMQAASVKRLICISSYGVGDTRDQLSTVYRLWFQALQLAEQLADKEQQERLVKQSGLDWTLVQPVGLTDGAATGRWLASTTGGRRKRTVSRVDLADFVAQILSSGQYGGETVVLSQLTISERDFVPQTA</sequence>
<dbReference type="InterPro" id="IPR016040">
    <property type="entry name" value="NAD(P)-bd_dom"/>
</dbReference>
<accession>A0A1H3HH59</accession>
<dbReference type="STRING" id="61595.SAMN05421644_13320"/>
<dbReference type="PANTHER" id="PTHR15020">
    <property type="entry name" value="FLAVIN REDUCTASE-RELATED"/>
    <property type="match status" value="1"/>
</dbReference>